<keyword evidence="2" id="KW-1185">Reference proteome</keyword>
<organism evidence="1 2">
    <name type="scientific">Ambrosiozyma monospora</name>
    <name type="common">Yeast</name>
    <name type="synonym">Endomycopsis monosporus</name>
    <dbReference type="NCBI Taxonomy" id="43982"/>
    <lineage>
        <taxon>Eukaryota</taxon>
        <taxon>Fungi</taxon>
        <taxon>Dikarya</taxon>
        <taxon>Ascomycota</taxon>
        <taxon>Saccharomycotina</taxon>
        <taxon>Pichiomycetes</taxon>
        <taxon>Pichiales</taxon>
        <taxon>Pichiaceae</taxon>
        <taxon>Ambrosiozyma</taxon>
    </lineage>
</organism>
<accession>A0ACB5SS58</accession>
<comment type="caution">
    <text evidence="1">The sequence shown here is derived from an EMBL/GenBank/DDBJ whole genome shotgun (WGS) entry which is preliminary data.</text>
</comment>
<proteinExistence type="predicted"/>
<dbReference type="EMBL" id="BSXS01000088">
    <property type="protein sequence ID" value="GME70751.1"/>
    <property type="molecule type" value="Genomic_DNA"/>
</dbReference>
<evidence type="ECO:0000313" key="2">
    <source>
        <dbReference type="Proteomes" id="UP001165064"/>
    </source>
</evidence>
<name>A0ACB5SS58_AMBMO</name>
<reference evidence="1" key="1">
    <citation type="submission" date="2023-04" db="EMBL/GenBank/DDBJ databases">
        <title>Ambrosiozyma monospora NBRC 10751.</title>
        <authorList>
            <person name="Ichikawa N."/>
            <person name="Sato H."/>
            <person name="Tonouchi N."/>
        </authorList>
    </citation>
    <scope>NUCLEOTIDE SEQUENCE</scope>
    <source>
        <strain evidence="1">NBRC 10751</strain>
    </source>
</reference>
<gene>
    <name evidence="1" type="ORF">Amon02_000032200</name>
</gene>
<dbReference type="Proteomes" id="UP001165064">
    <property type="component" value="Unassembled WGS sequence"/>
</dbReference>
<sequence>MFPRINFLSIPKYSSNNVTQGLLRRYYGTKPLQRRPIPNDKTTLIISKLAYDLTEEDVKKAFSIMPGVQKVNINKHEKTQRSVGFGTIKFENEKLAKRARAEMDGLVLHDRPIRLRFTDEDQKRIKPSEVLFIKNLPYKTTESQIMYLFTKFHPVRCALMRESISRKSLGYGFIRFYSIENALEALKEKNGTIVDGRKIKLAFSESSDEYSKKNHV</sequence>
<evidence type="ECO:0000313" key="1">
    <source>
        <dbReference type="EMBL" id="GME70751.1"/>
    </source>
</evidence>
<protein>
    <submittedName>
        <fullName evidence="1">Unnamed protein product</fullName>
    </submittedName>
</protein>